<protein>
    <submittedName>
        <fullName evidence="1">Uncharacterized protein</fullName>
    </submittedName>
</protein>
<proteinExistence type="predicted"/>
<reference evidence="1" key="1">
    <citation type="journal article" date="2015" name="Proc. Natl. Acad. Sci. U.S.A.">
        <title>Networks of energetic and metabolic interactions define dynamics in microbial communities.</title>
        <authorList>
            <person name="Embree M."/>
            <person name="Liu J.K."/>
            <person name="Al-Bassam M.M."/>
            <person name="Zengler K."/>
        </authorList>
    </citation>
    <scope>NUCLEOTIDE SEQUENCE</scope>
</reference>
<organism evidence="1">
    <name type="scientific">hydrocarbon metagenome</name>
    <dbReference type="NCBI Taxonomy" id="938273"/>
    <lineage>
        <taxon>unclassified sequences</taxon>
        <taxon>metagenomes</taxon>
        <taxon>ecological metagenomes</taxon>
    </lineage>
</organism>
<comment type="caution">
    <text evidence="1">The sequence shown here is derived from an EMBL/GenBank/DDBJ whole genome shotgun (WGS) entry which is preliminary data.</text>
</comment>
<name>A0A0W8F417_9ZZZZ</name>
<gene>
    <name evidence="1" type="ORF">ASZ90_014674</name>
</gene>
<evidence type="ECO:0000313" key="1">
    <source>
        <dbReference type="EMBL" id="KUG15658.1"/>
    </source>
</evidence>
<accession>A0A0W8F417</accession>
<sequence length="53" mass="6196">MIPYFEGIRETEHGNPWHRDLLPEPTVASRCCMTEIQILWRDPGSILPRRSCS</sequence>
<dbReference type="AlphaFoldDB" id="A0A0W8F417"/>
<dbReference type="EMBL" id="LNQE01001541">
    <property type="protein sequence ID" value="KUG15658.1"/>
    <property type="molecule type" value="Genomic_DNA"/>
</dbReference>